<evidence type="ECO:0000256" key="1">
    <source>
        <dbReference type="SAM" id="MobiDB-lite"/>
    </source>
</evidence>
<evidence type="ECO:0000313" key="3">
    <source>
        <dbReference type="Proteomes" id="UP001562354"/>
    </source>
</evidence>
<sequence>MAKVKETKVAIRGENPRKAPKASQTARKVPPPHEEVKAESGSDSSDSQSSSGSDSESELEKQKSTKKPDVRKAKKSEPNSPPVADDSSDDSSSSDDSEDDSSSSEGEAMKAMKSAKSSKKDNKKKDTPAAVSTNGKVSKSTEKVDSSDDDSSEDEEMADAHAESTNTAAAKASEPVDPTRAVAPQPFEPPAGYKTLDISKANAKTLSSLLSNPSSKQIWHITAPSSVPISELKSVSLAAIQNQSSVLTHKSASYALAEEKESKTTKKVLLPASGGKGYAATELPVSKSLVLQQVLSIPKLETSASRIGPKPPRSPRKQPKGLRMRYKPTGFGSGDPGTILGSDESEDDEDVTMTEPPAFKAPKGSAQREREKEKERKRKRDEKDAAEEVPTPRTEKKRRKERKGVSADETMEVMPGQESTAARIEESLIEGTKEVVPRTVEEKARIKAEKKERRKSKDKKN</sequence>
<feature type="compositionally biased region" description="Basic and acidic residues" evidence="1">
    <location>
        <begin position="118"/>
        <end position="127"/>
    </location>
</feature>
<feature type="compositionally biased region" description="Low complexity" evidence="1">
    <location>
        <begin position="103"/>
        <end position="115"/>
    </location>
</feature>
<feature type="region of interest" description="Disordered" evidence="1">
    <location>
        <begin position="300"/>
        <end position="461"/>
    </location>
</feature>
<feature type="compositionally biased region" description="Basic and acidic residues" evidence="1">
    <location>
        <begin position="31"/>
        <end position="40"/>
    </location>
</feature>
<dbReference type="PANTHER" id="PTHR28155">
    <property type="entry name" value="ACR243WP"/>
    <property type="match status" value="1"/>
</dbReference>
<dbReference type="Gene3D" id="6.20.250.70">
    <property type="match status" value="1"/>
</dbReference>
<reference evidence="2 3" key="1">
    <citation type="submission" date="2024-07" db="EMBL/GenBank/DDBJ databases">
        <title>Draft sequence of the Neodothiora populina.</title>
        <authorList>
            <person name="Drown D.D."/>
            <person name="Schuette U.S."/>
            <person name="Buechlein A.B."/>
            <person name="Rusch D.R."/>
            <person name="Winton L.W."/>
            <person name="Adams G.A."/>
        </authorList>
    </citation>
    <scope>NUCLEOTIDE SEQUENCE [LARGE SCALE GENOMIC DNA]</scope>
    <source>
        <strain evidence="2 3">CPC 39397</strain>
    </source>
</reference>
<name>A0ABR3PAV1_9PEZI</name>
<dbReference type="GeneID" id="95980319"/>
<evidence type="ECO:0000313" key="2">
    <source>
        <dbReference type="EMBL" id="KAL1303200.1"/>
    </source>
</evidence>
<feature type="compositionally biased region" description="Basic residues" evidence="1">
    <location>
        <begin position="313"/>
        <end position="326"/>
    </location>
</feature>
<feature type="compositionally biased region" description="Acidic residues" evidence="1">
    <location>
        <begin position="86"/>
        <end position="102"/>
    </location>
</feature>
<dbReference type="Pfam" id="PF08208">
    <property type="entry name" value="RNA_polI_A34"/>
    <property type="match status" value="1"/>
</dbReference>
<feature type="compositionally biased region" description="Acidic residues" evidence="1">
    <location>
        <begin position="343"/>
        <end position="352"/>
    </location>
</feature>
<protein>
    <submittedName>
        <fullName evidence="2">Uncharacterized protein</fullName>
    </submittedName>
</protein>
<gene>
    <name evidence="2" type="ORF">AAFC00_006620</name>
</gene>
<accession>A0ABR3PAV1</accession>
<feature type="compositionally biased region" description="Basic residues" evidence="1">
    <location>
        <begin position="452"/>
        <end position="461"/>
    </location>
</feature>
<organism evidence="2 3">
    <name type="scientific">Neodothiora populina</name>
    <dbReference type="NCBI Taxonomy" id="2781224"/>
    <lineage>
        <taxon>Eukaryota</taxon>
        <taxon>Fungi</taxon>
        <taxon>Dikarya</taxon>
        <taxon>Ascomycota</taxon>
        <taxon>Pezizomycotina</taxon>
        <taxon>Dothideomycetes</taxon>
        <taxon>Dothideomycetidae</taxon>
        <taxon>Dothideales</taxon>
        <taxon>Dothioraceae</taxon>
        <taxon>Neodothiora</taxon>
    </lineage>
</organism>
<dbReference type="PANTHER" id="PTHR28155:SF1">
    <property type="entry name" value="DNA-DIRECTED RNA POLYMERASE I SUBUNIT RPA34.5-DOMAIN-CONTAINING PROTEIN"/>
    <property type="match status" value="1"/>
</dbReference>
<proteinExistence type="predicted"/>
<comment type="caution">
    <text evidence="2">The sequence shown here is derived from an EMBL/GenBank/DDBJ whole genome shotgun (WGS) entry which is preliminary data.</text>
</comment>
<feature type="compositionally biased region" description="Acidic residues" evidence="1">
    <location>
        <begin position="147"/>
        <end position="157"/>
    </location>
</feature>
<dbReference type="RefSeq" id="XP_069199475.1">
    <property type="nucleotide sequence ID" value="XM_069346605.1"/>
</dbReference>
<feature type="compositionally biased region" description="Low complexity" evidence="1">
    <location>
        <begin position="41"/>
        <end position="54"/>
    </location>
</feature>
<feature type="compositionally biased region" description="Basic and acidic residues" evidence="1">
    <location>
        <begin position="58"/>
        <end position="77"/>
    </location>
</feature>
<feature type="compositionally biased region" description="Basic and acidic residues" evidence="1">
    <location>
        <begin position="1"/>
        <end position="17"/>
    </location>
</feature>
<dbReference type="InterPro" id="IPR053263">
    <property type="entry name" value="Euk_RPA34_RNAP_subunit"/>
</dbReference>
<dbReference type="InterPro" id="IPR013240">
    <property type="entry name" value="DNA-dir_RNA_pol1_su_RPA34"/>
</dbReference>
<dbReference type="EMBL" id="JBFMKM010000010">
    <property type="protein sequence ID" value="KAL1303200.1"/>
    <property type="molecule type" value="Genomic_DNA"/>
</dbReference>
<dbReference type="Proteomes" id="UP001562354">
    <property type="component" value="Unassembled WGS sequence"/>
</dbReference>
<feature type="region of interest" description="Disordered" evidence="1">
    <location>
        <begin position="1"/>
        <end position="194"/>
    </location>
</feature>
<feature type="compositionally biased region" description="Basic and acidic residues" evidence="1">
    <location>
        <begin position="423"/>
        <end position="451"/>
    </location>
</feature>
<keyword evidence="3" id="KW-1185">Reference proteome</keyword>